<protein>
    <recommendedName>
        <fullName evidence="3">Pyridoxamine 5'-phosphate oxidase putative domain-containing protein</fullName>
    </recommendedName>
</protein>
<dbReference type="Gene3D" id="2.30.110.10">
    <property type="entry name" value="Electron Transport, Fmn-binding Protein, Chain A"/>
    <property type="match status" value="1"/>
</dbReference>
<accession>A0A268P260</accession>
<dbReference type="InterPro" id="IPR012349">
    <property type="entry name" value="Split_barrel_FMN-bd"/>
</dbReference>
<proteinExistence type="predicted"/>
<evidence type="ECO:0000313" key="2">
    <source>
        <dbReference type="Proteomes" id="UP000216207"/>
    </source>
</evidence>
<dbReference type="EMBL" id="NPCC01000006">
    <property type="protein sequence ID" value="PAE89768.1"/>
    <property type="molecule type" value="Genomic_DNA"/>
</dbReference>
<reference evidence="1 2" key="1">
    <citation type="submission" date="2017-07" db="EMBL/GenBank/DDBJ databases">
        <title>Isolation and whole genome analysis of endospore-forming bacteria from heroin.</title>
        <authorList>
            <person name="Kalinowski J."/>
            <person name="Ahrens B."/>
            <person name="Al-Dilaimi A."/>
            <person name="Winkler A."/>
            <person name="Wibberg D."/>
            <person name="Schleenbecker U."/>
            <person name="Ruckert C."/>
            <person name="Wolfel R."/>
            <person name="Grass G."/>
        </authorList>
    </citation>
    <scope>NUCLEOTIDE SEQUENCE [LARGE SCALE GENOMIC DNA]</scope>
    <source>
        <strain evidence="1 2">7539</strain>
    </source>
</reference>
<sequence>MADSEILPPAVATFLNGEQLEEKQHEAMHFLTVDDNGFPYKAMVSVGEVLAYSKDRIRIALWSGTQTDNNAMRSKKAVLLLVTCETAFDIQLMLEPIGRQEGLTLYEGRVLRVKADQAPYAKLESAVRFTLKDPDASLAHWRHKLALLKN</sequence>
<dbReference type="SUPFAM" id="SSF50475">
    <property type="entry name" value="FMN-binding split barrel"/>
    <property type="match status" value="1"/>
</dbReference>
<name>A0A268P260_SHOCL</name>
<organism evidence="1 2">
    <name type="scientific">Shouchella clausii</name>
    <name type="common">Alkalihalobacillus clausii</name>
    <dbReference type="NCBI Taxonomy" id="79880"/>
    <lineage>
        <taxon>Bacteria</taxon>
        <taxon>Bacillati</taxon>
        <taxon>Bacillota</taxon>
        <taxon>Bacilli</taxon>
        <taxon>Bacillales</taxon>
        <taxon>Bacillaceae</taxon>
        <taxon>Shouchella</taxon>
    </lineage>
</organism>
<dbReference type="Proteomes" id="UP000216207">
    <property type="component" value="Unassembled WGS sequence"/>
</dbReference>
<comment type="caution">
    <text evidence="1">The sequence shown here is derived from an EMBL/GenBank/DDBJ whole genome shotgun (WGS) entry which is preliminary data.</text>
</comment>
<dbReference type="AlphaFoldDB" id="A0A268P260"/>
<dbReference type="RefSeq" id="WP_095326261.1">
    <property type="nucleotide sequence ID" value="NZ_BOQS01000001.1"/>
</dbReference>
<gene>
    <name evidence="1" type="ORF">CHH72_05800</name>
</gene>
<evidence type="ECO:0008006" key="3">
    <source>
        <dbReference type="Google" id="ProtNLM"/>
    </source>
</evidence>
<evidence type="ECO:0000313" key="1">
    <source>
        <dbReference type="EMBL" id="PAE89768.1"/>
    </source>
</evidence>